<evidence type="ECO:0000256" key="1">
    <source>
        <dbReference type="SAM" id="MobiDB-lite"/>
    </source>
</evidence>
<gene>
    <name evidence="3" type="ORF">BS297_11625</name>
</gene>
<proteinExistence type="predicted"/>
<dbReference type="Proteomes" id="UP000325576">
    <property type="component" value="Unassembled WGS sequence"/>
</dbReference>
<feature type="signal peptide" evidence="2">
    <location>
        <begin position="1"/>
        <end position="40"/>
    </location>
</feature>
<dbReference type="AlphaFoldDB" id="A0A5N5E448"/>
<keyword evidence="2" id="KW-0732">Signal</keyword>
<accession>A0A5N5E448</accession>
<protein>
    <submittedName>
        <fullName evidence="3">Insoluble domain protein</fullName>
    </submittedName>
</protein>
<organism evidence="3 4">
    <name type="scientific">Rhodococcus erythropolis</name>
    <name type="common">Arthrobacter picolinophilus</name>
    <dbReference type="NCBI Taxonomy" id="1833"/>
    <lineage>
        <taxon>Bacteria</taxon>
        <taxon>Bacillati</taxon>
        <taxon>Actinomycetota</taxon>
        <taxon>Actinomycetes</taxon>
        <taxon>Mycobacteriales</taxon>
        <taxon>Nocardiaceae</taxon>
        <taxon>Rhodococcus</taxon>
        <taxon>Rhodococcus erythropolis group</taxon>
    </lineage>
</organism>
<feature type="region of interest" description="Disordered" evidence="1">
    <location>
        <begin position="49"/>
        <end position="72"/>
    </location>
</feature>
<evidence type="ECO:0000256" key="2">
    <source>
        <dbReference type="SAM" id="SignalP"/>
    </source>
</evidence>
<comment type="caution">
    <text evidence="3">The sequence shown here is derived from an EMBL/GenBank/DDBJ whole genome shotgun (WGS) entry which is preliminary data.</text>
</comment>
<feature type="compositionally biased region" description="Pro residues" evidence="1">
    <location>
        <begin position="61"/>
        <end position="72"/>
    </location>
</feature>
<sequence length="396" mass="39194">MKHHKSGRGRHRAVKSSAVAAGTFSLLVAATFANGGLAVAAPQPGITGPAPVQPGVTSPAPSTPTVPAPAPSVPEAPVEAWVPVPPQYSQPTKPIPNWDYDSNQYVAPATPTYTPPIDYSQIRLPADPITTPTEVFIAPRNTVMVGNLHFTQPNWMSDNTAARTNATTNAALAAVTDFWISHHIPADQAQQLAAAQLAGTAGGAIIAAVTAGGTAATLGALVGGTIGGTSGVVLAAPALTPWGVIPVGTVATAAGAAIGAGLVGVPVVLGAGILGGFGGFALATAYGDGTNGVPTTIDVPDIDQPAITTETRDTLTSWEQSGPVGTAAATFVRDTAANAPVVDAQIRSAVSSIPGGDGVVAAFDQAVSDFQAATEVPGLPFGMIADAIGAGIPAAA</sequence>
<evidence type="ECO:0000313" key="3">
    <source>
        <dbReference type="EMBL" id="KAB2585208.1"/>
    </source>
</evidence>
<feature type="chain" id="PRO_5024818636" evidence="2">
    <location>
        <begin position="41"/>
        <end position="396"/>
    </location>
</feature>
<dbReference type="EMBL" id="MRBO01000356">
    <property type="protein sequence ID" value="KAB2585208.1"/>
    <property type="molecule type" value="Genomic_DNA"/>
</dbReference>
<reference evidence="3 4" key="1">
    <citation type="journal article" date="2017" name="Poromechanics V (2013)">
        <title>Genomic Characterization of the Arsenic-Tolerant Actinobacterium, &lt;i&gt;Rhodococcus erythropolis&lt;/i&gt; S43.</title>
        <authorList>
            <person name="Retamal-Morales G."/>
            <person name="Mehnert M."/>
            <person name="Schwabe R."/>
            <person name="Tischler D."/>
            <person name="Schloemann M."/>
            <person name="Levican G.J."/>
        </authorList>
    </citation>
    <scope>NUCLEOTIDE SEQUENCE [LARGE SCALE GENOMIC DNA]</scope>
    <source>
        <strain evidence="3 4">S43</strain>
    </source>
</reference>
<name>A0A5N5E448_RHOER</name>
<evidence type="ECO:0000313" key="4">
    <source>
        <dbReference type="Proteomes" id="UP000325576"/>
    </source>
</evidence>